<dbReference type="EMBL" id="SJPQ01000002">
    <property type="protein sequence ID" value="TWT88335.1"/>
    <property type="molecule type" value="Genomic_DNA"/>
</dbReference>
<protein>
    <submittedName>
        <fullName evidence="3">ComE operon protein 1</fullName>
    </submittedName>
</protein>
<gene>
    <name evidence="3" type="primary">comEA</name>
    <name evidence="3" type="ORF">Mal64_18140</name>
</gene>
<organism evidence="3 4">
    <name type="scientific">Pseudobythopirellula maris</name>
    <dbReference type="NCBI Taxonomy" id="2527991"/>
    <lineage>
        <taxon>Bacteria</taxon>
        <taxon>Pseudomonadati</taxon>
        <taxon>Planctomycetota</taxon>
        <taxon>Planctomycetia</taxon>
        <taxon>Pirellulales</taxon>
        <taxon>Lacipirellulaceae</taxon>
        <taxon>Pseudobythopirellula</taxon>
    </lineage>
</organism>
<dbReference type="Gene3D" id="1.10.150.320">
    <property type="entry name" value="Photosystem II 12 kDa extrinsic protein"/>
    <property type="match status" value="1"/>
</dbReference>
<keyword evidence="1" id="KW-1133">Transmembrane helix</keyword>
<accession>A0A5C5ZMI7</accession>
<feature type="transmembrane region" description="Helical" evidence="1">
    <location>
        <begin position="12"/>
        <end position="31"/>
    </location>
</feature>
<dbReference type="SMART" id="SM00278">
    <property type="entry name" value="HhH1"/>
    <property type="match status" value="2"/>
</dbReference>
<evidence type="ECO:0000256" key="1">
    <source>
        <dbReference type="SAM" id="Phobius"/>
    </source>
</evidence>
<dbReference type="Proteomes" id="UP000315440">
    <property type="component" value="Unassembled WGS sequence"/>
</dbReference>
<dbReference type="InterPro" id="IPR010994">
    <property type="entry name" value="RuvA_2-like"/>
</dbReference>
<dbReference type="AlphaFoldDB" id="A0A5C5ZMI7"/>
<dbReference type="RefSeq" id="WP_197525599.1">
    <property type="nucleotide sequence ID" value="NZ_SJPQ01000002.1"/>
</dbReference>
<comment type="caution">
    <text evidence="3">The sequence shown here is derived from an EMBL/GenBank/DDBJ whole genome shotgun (WGS) entry which is preliminary data.</text>
</comment>
<reference evidence="3 4" key="1">
    <citation type="submission" date="2019-02" db="EMBL/GenBank/DDBJ databases">
        <title>Deep-cultivation of Planctomycetes and their phenomic and genomic characterization uncovers novel biology.</title>
        <authorList>
            <person name="Wiegand S."/>
            <person name="Jogler M."/>
            <person name="Boedeker C."/>
            <person name="Pinto D."/>
            <person name="Vollmers J."/>
            <person name="Rivas-Marin E."/>
            <person name="Kohn T."/>
            <person name="Peeters S.H."/>
            <person name="Heuer A."/>
            <person name="Rast P."/>
            <person name="Oberbeckmann S."/>
            <person name="Bunk B."/>
            <person name="Jeske O."/>
            <person name="Meyerdierks A."/>
            <person name="Storesund J.E."/>
            <person name="Kallscheuer N."/>
            <person name="Luecker S."/>
            <person name="Lage O.M."/>
            <person name="Pohl T."/>
            <person name="Merkel B.J."/>
            <person name="Hornburger P."/>
            <person name="Mueller R.-W."/>
            <person name="Bruemmer F."/>
            <person name="Labrenz M."/>
            <person name="Spormann A.M."/>
            <person name="Op Den Camp H."/>
            <person name="Overmann J."/>
            <person name="Amann R."/>
            <person name="Jetten M.S.M."/>
            <person name="Mascher T."/>
            <person name="Medema M.H."/>
            <person name="Devos D.P."/>
            <person name="Kaster A.-K."/>
            <person name="Ovreas L."/>
            <person name="Rohde M."/>
            <person name="Galperin M.Y."/>
            <person name="Jogler C."/>
        </authorList>
    </citation>
    <scope>NUCLEOTIDE SEQUENCE [LARGE SCALE GENOMIC DNA]</scope>
    <source>
        <strain evidence="3 4">Mal64</strain>
    </source>
</reference>
<proteinExistence type="predicted"/>
<keyword evidence="1" id="KW-0472">Membrane</keyword>
<dbReference type="GO" id="GO:0003677">
    <property type="term" value="F:DNA binding"/>
    <property type="evidence" value="ECO:0007669"/>
    <property type="project" value="InterPro"/>
</dbReference>
<dbReference type="GO" id="GO:0006281">
    <property type="term" value="P:DNA repair"/>
    <property type="evidence" value="ECO:0007669"/>
    <property type="project" value="InterPro"/>
</dbReference>
<dbReference type="PANTHER" id="PTHR21180:SF32">
    <property type="entry name" value="ENDONUCLEASE_EXONUCLEASE_PHOSPHATASE FAMILY DOMAIN-CONTAINING PROTEIN 1"/>
    <property type="match status" value="1"/>
</dbReference>
<dbReference type="PANTHER" id="PTHR21180">
    <property type="entry name" value="ENDONUCLEASE/EXONUCLEASE/PHOSPHATASE FAMILY DOMAIN-CONTAINING PROTEIN 1"/>
    <property type="match status" value="1"/>
</dbReference>
<feature type="domain" description="Helix-hairpin-helix DNA-binding motif class 1" evidence="2">
    <location>
        <begin position="91"/>
        <end position="110"/>
    </location>
</feature>
<dbReference type="InterPro" id="IPR051675">
    <property type="entry name" value="Endo/Exo/Phosphatase_dom_1"/>
</dbReference>
<dbReference type="Pfam" id="PF12836">
    <property type="entry name" value="HHH_3"/>
    <property type="match status" value="1"/>
</dbReference>
<evidence type="ECO:0000313" key="3">
    <source>
        <dbReference type="EMBL" id="TWT88335.1"/>
    </source>
</evidence>
<sequence length="135" mass="14840">MPEPLIRRADQLTIAVLTAVALAGMAAWWSAHGGREGLVEIDRAAPLDYEFLVDVNRAEWPELAQLPAIGPVLARRIVASRDREGPFRSIEELDRVNGIGPRTLEGMRRYLLPIAGGEQVAGGEESAVRHRRPRG</sequence>
<evidence type="ECO:0000313" key="4">
    <source>
        <dbReference type="Proteomes" id="UP000315440"/>
    </source>
</evidence>
<dbReference type="SUPFAM" id="SSF47781">
    <property type="entry name" value="RuvA domain 2-like"/>
    <property type="match status" value="1"/>
</dbReference>
<feature type="domain" description="Helix-hairpin-helix DNA-binding motif class 1" evidence="2">
    <location>
        <begin position="61"/>
        <end position="80"/>
    </location>
</feature>
<keyword evidence="4" id="KW-1185">Reference proteome</keyword>
<keyword evidence="1" id="KW-0812">Transmembrane</keyword>
<name>A0A5C5ZMI7_9BACT</name>
<dbReference type="InterPro" id="IPR003583">
    <property type="entry name" value="Hlx-hairpin-Hlx_DNA-bd_motif"/>
</dbReference>
<evidence type="ECO:0000259" key="2">
    <source>
        <dbReference type="SMART" id="SM00278"/>
    </source>
</evidence>